<evidence type="ECO:0000256" key="2">
    <source>
        <dbReference type="ARBA" id="ARBA00009320"/>
    </source>
</evidence>
<dbReference type="FunFam" id="3.20.10.10:FF:000002">
    <property type="entry name" value="D-alanine aminotransferase"/>
    <property type="match status" value="1"/>
</dbReference>
<dbReference type="InterPro" id="IPR043131">
    <property type="entry name" value="BCAT-like_N"/>
</dbReference>
<dbReference type="Gene3D" id="3.30.470.10">
    <property type="match status" value="1"/>
</dbReference>
<dbReference type="RefSeq" id="WP_108381238.1">
    <property type="nucleotide sequence ID" value="NZ_CP028858.1"/>
</dbReference>
<dbReference type="PROSITE" id="PS00770">
    <property type="entry name" value="AA_TRANSFER_CLASS_4"/>
    <property type="match status" value="1"/>
</dbReference>
<dbReference type="EMBL" id="CP028858">
    <property type="protein sequence ID" value="AWB26869.1"/>
    <property type="molecule type" value="Genomic_DNA"/>
</dbReference>
<dbReference type="PANTHER" id="PTHR42743">
    <property type="entry name" value="AMINO-ACID AMINOTRANSFERASE"/>
    <property type="match status" value="1"/>
</dbReference>
<evidence type="ECO:0000256" key="4">
    <source>
        <dbReference type="RuleBase" id="RU004106"/>
    </source>
</evidence>
<evidence type="ECO:0000313" key="6">
    <source>
        <dbReference type="Proteomes" id="UP000244727"/>
    </source>
</evidence>
<dbReference type="GO" id="GO:0008652">
    <property type="term" value="P:amino acid biosynthetic process"/>
    <property type="evidence" value="ECO:0007669"/>
    <property type="project" value="UniProtKB-ARBA"/>
</dbReference>
<evidence type="ECO:0000256" key="3">
    <source>
        <dbReference type="ARBA" id="ARBA00022898"/>
    </source>
</evidence>
<dbReference type="Pfam" id="PF01063">
    <property type="entry name" value="Aminotran_4"/>
    <property type="match status" value="1"/>
</dbReference>
<name>A0A2R4WZ97_9EURY</name>
<keyword evidence="6" id="KW-1185">Reference proteome</keyword>
<dbReference type="KEGG" id="harc:HARCEL1_03630"/>
<gene>
    <name evidence="5" type="ORF">HARCEL1_03630</name>
</gene>
<organism evidence="5 6">
    <name type="scientific">Halococcoides cellulosivorans</name>
    <dbReference type="NCBI Taxonomy" id="1679096"/>
    <lineage>
        <taxon>Archaea</taxon>
        <taxon>Methanobacteriati</taxon>
        <taxon>Methanobacteriota</taxon>
        <taxon>Stenosarchaea group</taxon>
        <taxon>Halobacteria</taxon>
        <taxon>Halobacteriales</taxon>
        <taxon>Haloarculaceae</taxon>
        <taxon>Halococcoides</taxon>
    </lineage>
</organism>
<evidence type="ECO:0000313" key="5">
    <source>
        <dbReference type="EMBL" id="AWB26869.1"/>
    </source>
</evidence>
<dbReference type="InterPro" id="IPR050571">
    <property type="entry name" value="Class-IV_PLP-Dep_Aminotrnsfr"/>
</dbReference>
<protein>
    <submittedName>
        <fullName evidence="5">4-amino-4-deoxychorismate lyase</fullName>
    </submittedName>
</protein>
<dbReference type="InterPro" id="IPR018300">
    <property type="entry name" value="Aminotrans_IV_CS"/>
</dbReference>
<keyword evidence="5" id="KW-0456">Lyase</keyword>
<dbReference type="InterPro" id="IPR043132">
    <property type="entry name" value="BCAT-like_C"/>
</dbReference>
<dbReference type="PANTHER" id="PTHR42743:SF11">
    <property type="entry name" value="AMINODEOXYCHORISMATE LYASE"/>
    <property type="match status" value="1"/>
</dbReference>
<dbReference type="SUPFAM" id="SSF56752">
    <property type="entry name" value="D-aminoacid aminotransferase-like PLP-dependent enzymes"/>
    <property type="match status" value="1"/>
</dbReference>
<comment type="similarity">
    <text evidence="2 4">Belongs to the class-IV pyridoxal-phosphate-dependent aminotransferase family.</text>
</comment>
<dbReference type="GO" id="GO:0046394">
    <property type="term" value="P:carboxylic acid biosynthetic process"/>
    <property type="evidence" value="ECO:0007669"/>
    <property type="project" value="UniProtKB-ARBA"/>
</dbReference>
<sequence>MTCYLDGRLVPEDRATVSVRDRGFRYGDAIYETVRLYDGAIDAWPAHAARLERSLAALGIAIERTPADLRAAIRATALANDARDGAARLSITRGADSGRLTPTESDPTVVVTATPLDRGGLGAEWPEFASAVIVDRQRIPDAARPSHAKVAASVTDVLARREARDRGADEALLQDATGRVVEGATSNLFVVRSDQVVTPPLAGPILPGVTRQQVCDLCADLGLDLLTRAPTPEECRDADEAFLTNATQAIRPIDRIDDRPIEAPGPITRRLARAFDAGIEARHYRSED</sequence>
<dbReference type="GO" id="GO:0016829">
    <property type="term" value="F:lyase activity"/>
    <property type="evidence" value="ECO:0007669"/>
    <property type="project" value="UniProtKB-KW"/>
</dbReference>
<reference evidence="5 6" key="1">
    <citation type="submission" date="2018-04" db="EMBL/GenBank/DDBJ databases">
        <title>Halococcoides cellulosivorans gen. nov., sp. nov., an extremely halophilic cellulose-utilizing haloarchaeon from hypersaline lakes.</title>
        <authorList>
            <person name="Sorokin D.Y."/>
            <person name="Toshchakov S.V."/>
            <person name="Samarov N.I."/>
            <person name="Korzhenkov A."/>
            <person name="Kublanov I.V."/>
        </authorList>
    </citation>
    <scope>NUCLEOTIDE SEQUENCE [LARGE SCALE GENOMIC DNA]</scope>
    <source>
        <strain evidence="5 6">HArcel1</strain>
    </source>
</reference>
<accession>A0A2R4WZ97</accession>
<dbReference type="Proteomes" id="UP000244727">
    <property type="component" value="Chromosome"/>
</dbReference>
<evidence type="ECO:0000256" key="1">
    <source>
        <dbReference type="ARBA" id="ARBA00001933"/>
    </source>
</evidence>
<proteinExistence type="inferred from homology"/>
<dbReference type="Gene3D" id="3.20.10.10">
    <property type="entry name" value="D-amino Acid Aminotransferase, subunit A, domain 2"/>
    <property type="match status" value="1"/>
</dbReference>
<dbReference type="GeneID" id="36511567"/>
<keyword evidence="3" id="KW-0663">Pyridoxal phosphate</keyword>
<dbReference type="InterPro" id="IPR036038">
    <property type="entry name" value="Aminotransferase-like"/>
</dbReference>
<dbReference type="AlphaFoldDB" id="A0A2R4WZ97"/>
<dbReference type="InterPro" id="IPR001544">
    <property type="entry name" value="Aminotrans_IV"/>
</dbReference>
<comment type="cofactor">
    <cofactor evidence="1">
        <name>pyridoxal 5'-phosphate</name>
        <dbReference type="ChEBI" id="CHEBI:597326"/>
    </cofactor>
</comment>